<dbReference type="InterPro" id="IPR048586">
    <property type="entry name" value="Cwp6-like_N"/>
</dbReference>
<feature type="chain" id="PRO_5011455818" evidence="1">
    <location>
        <begin position="26"/>
        <end position="653"/>
    </location>
</feature>
<dbReference type="STRING" id="1121325.SAMN04515677_105283"/>
<sequence length="653" mass="72139">MKKRRKLFTTGLVAASIIAPTSIYANNETTENIKIELEKRSVVLGNESKIRVSFKEKFDAETITVNYLCYDQELSTNLKYNSQTQSYEGTIKFNIDPEYLNVWKINNIVINDNQNKQVLNTDELEKLGLKLDDYNITQEYIVSNMAQMRTYMQKTSAPVVELSGDSAYDNAVKISKEGWKTTTDKVVIINGDIVADGITATPLASTYDAPILIVKKDSVPATIKEEIKRLSPKEIVIVGGENSVNSQVANELKSINSASVNRIWGQSRYETSLEIAKVIDSNHDVNKVYMANGFQGDIDALSIAAKAGEDKQPVILTEKYKVPTNSYNWLKSEALKDVYFIGGPNTLATDVIDQMADIVSKPPSGSVYYNRVYGADRHETNAKVMAKFYPQSELESVIVARSDELTDALVAGPLAAKFNSPILITSPNYLSDYHTDNLEKKSANKVYQIGKAFKDGIISDIAYKLSIHNVGGKTVVIDPGHGGTDPGTSSKEKIYTLDTSLAATEYLRANGVNVVLTRETDKTLSLSERTSMANAINPDLLVSVHFNSYNGVAKGTEIYYKYADRNGGTSKTLATNILNSILSEFSFTNRGIKTRTTDSGKDYYHMIRETKAPAVIVESAFIDNPQDDALVNTVEKRNHLGTQIGKGIEKTLK</sequence>
<dbReference type="InterPro" id="IPR051922">
    <property type="entry name" value="Bact_Sporulation_Assoc"/>
</dbReference>
<organism evidence="3 4">
    <name type="scientific">Romboutsia lituseburensis DSM 797</name>
    <dbReference type="NCBI Taxonomy" id="1121325"/>
    <lineage>
        <taxon>Bacteria</taxon>
        <taxon>Bacillati</taxon>
        <taxon>Bacillota</taxon>
        <taxon>Clostridia</taxon>
        <taxon>Peptostreptococcales</taxon>
        <taxon>Peptostreptococcaceae</taxon>
        <taxon>Romboutsia</taxon>
    </lineage>
</organism>
<evidence type="ECO:0000313" key="4">
    <source>
        <dbReference type="Proteomes" id="UP000199068"/>
    </source>
</evidence>
<dbReference type="PANTHER" id="PTHR30032:SF1">
    <property type="entry name" value="N-ACETYLMURAMOYL-L-ALANINE AMIDASE LYTC"/>
    <property type="match status" value="1"/>
</dbReference>
<dbReference type="Pfam" id="PF01520">
    <property type="entry name" value="Amidase_3"/>
    <property type="match status" value="1"/>
</dbReference>
<dbReference type="InterPro" id="IPR002508">
    <property type="entry name" value="MurNAc-LAA_cat"/>
</dbReference>
<name>A0A1G9QMU2_9FIRM</name>
<dbReference type="AlphaFoldDB" id="A0A1G9QMU2"/>
<dbReference type="Gene3D" id="3.40.50.12090">
    <property type="match status" value="2"/>
</dbReference>
<evidence type="ECO:0000256" key="1">
    <source>
        <dbReference type="SAM" id="SignalP"/>
    </source>
</evidence>
<dbReference type="InterPro" id="IPR007253">
    <property type="entry name" value="Cell_wall-bd_2"/>
</dbReference>
<feature type="signal peptide" evidence="1">
    <location>
        <begin position="1"/>
        <end position="25"/>
    </location>
</feature>
<keyword evidence="4" id="KW-1185">Reference proteome</keyword>
<accession>A0A1G9QMU2</accession>
<dbReference type="GO" id="GO:0008745">
    <property type="term" value="F:N-acetylmuramoyl-L-alanine amidase activity"/>
    <property type="evidence" value="ECO:0007669"/>
    <property type="project" value="InterPro"/>
</dbReference>
<dbReference type="Proteomes" id="UP000199068">
    <property type="component" value="Unassembled WGS sequence"/>
</dbReference>
<dbReference type="SUPFAM" id="SSF53187">
    <property type="entry name" value="Zn-dependent exopeptidases"/>
    <property type="match status" value="1"/>
</dbReference>
<dbReference type="Pfam" id="PF04122">
    <property type="entry name" value="CW_binding_2"/>
    <property type="match status" value="3"/>
</dbReference>
<dbReference type="RefSeq" id="WP_092726372.1">
    <property type="nucleotide sequence ID" value="NZ_FNGW01000005.1"/>
</dbReference>
<dbReference type="EMBL" id="FNGW01000005">
    <property type="protein sequence ID" value="SDM12230.1"/>
    <property type="molecule type" value="Genomic_DNA"/>
</dbReference>
<reference evidence="3 4" key="1">
    <citation type="submission" date="2016-10" db="EMBL/GenBank/DDBJ databases">
        <authorList>
            <person name="de Groot N.N."/>
        </authorList>
    </citation>
    <scope>NUCLEOTIDE SEQUENCE [LARGE SCALE GENOMIC DNA]</scope>
    <source>
        <strain evidence="3 4">DSM 797</strain>
    </source>
</reference>
<protein>
    <submittedName>
        <fullName evidence="3">N-acetylmuramoyl-L-alanine amidase</fullName>
    </submittedName>
</protein>
<evidence type="ECO:0000313" key="3">
    <source>
        <dbReference type="EMBL" id="SDM12230.1"/>
    </source>
</evidence>
<gene>
    <name evidence="3" type="ORF">SAMN04515677_105283</name>
</gene>
<dbReference type="Pfam" id="PF21465">
    <property type="entry name" value="Cwp6_N"/>
    <property type="match status" value="1"/>
</dbReference>
<dbReference type="PANTHER" id="PTHR30032">
    <property type="entry name" value="N-ACETYLMURAMOYL-L-ALANINE AMIDASE-RELATED"/>
    <property type="match status" value="1"/>
</dbReference>
<dbReference type="CDD" id="cd02696">
    <property type="entry name" value="MurNAc-LAA"/>
    <property type="match status" value="1"/>
</dbReference>
<feature type="domain" description="MurNAc-LAA" evidence="2">
    <location>
        <begin position="530"/>
        <end position="649"/>
    </location>
</feature>
<dbReference type="GO" id="GO:0009253">
    <property type="term" value="P:peptidoglycan catabolic process"/>
    <property type="evidence" value="ECO:0007669"/>
    <property type="project" value="InterPro"/>
</dbReference>
<dbReference type="SMART" id="SM00646">
    <property type="entry name" value="Ami_3"/>
    <property type="match status" value="1"/>
</dbReference>
<keyword evidence="1" id="KW-0732">Signal</keyword>
<proteinExistence type="predicted"/>
<evidence type="ECO:0000259" key="2">
    <source>
        <dbReference type="SMART" id="SM00646"/>
    </source>
</evidence>
<dbReference type="Gene3D" id="3.40.630.40">
    <property type="entry name" value="Zn-dependent exopeptidases"/>
    <property type="match status" value="1"/>
</dbReference>